<keyword evidence="3" id="KW-0238">DNA-binding</keyword>
<dbReference type="Proteomes" id="UP000005953">
    <property type="component" value="Unassembled WGS sequence"/>
</dbReference>
<dbReference type="PANTHER" id="PTHR30126">
    <property type="entry name" value="HTH-TYPE TRANSCRIPTIONAL REGULATOR"/>
    <property type="match status" value="1"/>
</dbReference>
<dbReference type="GO" id="GO:0003700">
    <property type="term" value="F:DNA-binding transcription factor activity"/>
    <property type="evidence" value="ECO:0007669"/>
    <property type="project" value="InterPro"/>
</dbReference>
<dbReference type="RefSeq" id="WP_008046460.1">
    <property type="nucleotide sequence ID" value="NZ_CH724153.1"/>
</dbReference>
<dbReference type="PROSITE" id="PS50931">
    <property type="entry name" value="HTH_LYSR"/>
    <property type="match status" value="1"/>
</dbReference>
<dbReference type="Pfam" id="PF03466">
    <property type="entry name" value="LysR_substrate"/>
    <property type="match status" value="1"/>
</dbReference>
<dbReference type="STRING" id="314283.MED297_00700"/>
<sequence>MEKAEIERFARNLDWNLLQDFLVIVEEKGVTRAATRLHVSQPAVTNKLQRLEKYMDSHLIDRTAREFTLTETGQMVYEECVELYSNVSRMAETLKDVRDSITGHVSVNTPTHAESKVIDNALWKFHKTHTKATVSLHVATSWDVITSVKRKNAACGIALVTSRTSSLNYDVIYRERFGLYCGYGSELFGRDDVSLDEIAAQPYVTFPTDVIGGELHNFTVARKKSGIDSVPISQSYHLEEIRRLIEIGVGIGPHPVHVAQRFVDQGRLWQLKAFNDYPVFEVCLITNPRIRLNAAEQAFINIIRDEIYNTPLEERTVEACVYNP</sequence>
<dbReference type="HOGENOM" id="CLU_039613_6_3_6"/>
<evidence type="ECO:0000256" key="4">
    <source>
        <dbReference type="ARBA" id="ARBA00023163"/>
    </source>
</evidence>
<accession>A4BIF5</accession>
<protein>
    <submittedName>
        <fullName evidence="6">Transcriptional regulator, LysR family protein</fullName>
    </submittedName>
</protein>
<reference evidence="6 7" key="1">
    <citation type="submission" date="2006-02" db="EMBL/GenBank/DDBJ databases">
        <authorList>
            <person name="Pinhassi J."/>
            <person name="Pedros-Alio C."/>
            <person name="Ferriera S."/>
            <person name="Johnson J."/>
            <person name="Kravitz S."/>
            <person name="Halpern A."/>
            <person name="Remington K."/>
            <person name="Beeson K."/>
            <person name="Tran B."/>
            <person name="Rogers Y.-H."/>
            <person name="Friedman R."/>
            <person name="Venter J.C."/>
        </authorList>
    </citation>
    <scope>NUCLEOTIDE SEQUENCE [LARGE SCALE GENOMIC DNA]</scope>
    <source>
        <strain evidence="6 7">MED297</strain>
    </source>
</reference>
<feature type="domain" description="HTH lysR-type" evidence="5">
    <location>
        <begin position="13"/>
        <end position="70"/>
    </location>
</feature>
<dbReference type="Gene3D" id="1.10.10.10">
    <property type="entry name" value="Winged helix-like DNA-binding domain superfamily/Winged helix DNA-binding domain"/>
    <property type="match status" value="1"/>
</dbReference>
<dbReference type="InterPro" id="IPR036390">
    <property type="entry name" value="WH_DNA-bd_sf"/>
</dbReference>
<dbReference type="SUPFAM" id="SSF46785">
    <property type="entry name" value="Winged helix' DNA-binding domain"/>
    <property type="match status" value="1"/>
</dbReference>
<dbReference type="InterPro" id="IPR036388">
    <property type="entry name" value="WH-like_DNA-bd_sf"/>
</dbReference>
<name>A4BIF5_9GAMM</name>
<dbReference type="GO" id="GO:0000976">
    <property type="term" value="F:transcription cis-regulatory region binding"/>
    <property type="evidence" value="ECO:0007669"/>
    <property type="project" value="TreeGrafter"/>
</dbReference>
<organism evidence="6 7">
    <name type="scientific">Reinekea blandensis MED297</name>
    <dbReference type="NCBI Taxonomy" id="314283"/>
    <lineage>
        <taxon>Bacteria</taxon>
        <taxon>Pseudomonadati</taxon>
        <taxon>Pseudomonadota</taxon>
        <taxon>Gammaproteobacteria</taxon>
        <taxon>Oceanospirillales</taxon>
        <taxon>Saccharospirillaceae</taxon>
        <taxon>Reinekea</taxon>
    </lineage>
</organism>
<comment type="similarity">
    <text evidence="1">Belongs to the LysR transcriptional regulatory family.</text>
</comment>
<proteinExistence type="inferred from homology"/>
<evidence type="ECO:0000259" key="5">
    <source>
        <dbReference type="PROSITE" id="PS50931"/>
    </source>
</evidence>
<dbReference type="FunFam" id="1.10.10.10:FF:000001">
    <property type="entry name" value="LysR family transcriptional regulator"/>
    <property type="match status" value="1"/>
</dbReference>
<dbReference type="OrthoDB" id="8839911at2"/>
<dbReference type="PRINTS" id="PR00039">
    <property type="entry name" value="HTHLYSR"/>
</dbReference>
<dbReference type="CDD" id="cd05466">
    <property type="entry name" value="PBP2_LTTR_substrate"/>
    <property type="match status" value="1"/>
</dbReference>
<keyword evidence="2" id="KW-0805">Transcription regulation</keyword>
<evidence type="ECO:0000256" key="3">
    <source>
        <dbReference type="ARBA" id="ARBA00023125"/>
    </source>
</evidence>
<gene>
    <name evidence="6" type="ORF">MED297_00700</name>
</gene>
<dbReference type="Gene3D" id="3.40.190.290">
    <property type="match status" value="1"/>
</dbReference>
<dbReference type="SUPFAM" id="SSF53850">
    <property type="entry name" value="Periplasmic binding protein-like II"/>
    <property type="match status" value="1"/>
</dbReference>
<dbReference type="InterPro" id="IPR005119">
    <property type="entry name" value="LysR_subst-bd"/>
</dbReference>
<keyword evidence="4" id="KW-0804">Transcription</keyword>
<dbReference type="InterPro" id="IPR000847">
    <property type="entry name" value="LysR_HTH_N"/>
</dbReference>
<evidence type="ECO:0000313" key="6">
    <source>
        <dbReference type="EMBL" id="EAR08162.1"/>
    </source>
</evidence>
<dbReference type="EMBL" id="AAOE01000025">
    <property type="protein sequence ID" value="EAR08162.1"/>
    <property type="molecule type" value="Genomic_DNA"/>
</dbReference>
<comment type="caution">
    <text evidence="6">The sequence shown here is derived from an EMBL/GenBank/DDBJ whole genome shotgun (WGS) entry which is preliminary data.</text>
</comment>
<evidence type="ECO:0000313" key="7">
    <source>
        <dbReference type="Proteomes" id="UP000005953"/>
    </source>
</evidence>
<dbReference type="Pfam" id="PF00126">
    <property type="entry name" value="HTH_1"/>
    <property type="match status" value="1"/>
</dbReference>
<feature type="non-terminal residue" evidence="6">
    <location>
        <position position="324"/>
    </location>
</feature>
<dbReference type="AlphaFoldDB" id="A4BIF5"/>
<keyword evidence="7" id="KW-1185">Reference proteome</keyword>
<evidence type="ECO:0000256" key="2">
    <source>
        <dbReference type="ARBA" id="ARBA00023015"/>
    </source>
</evidence>
<dbReference type="PANTHER" id="PTHR30126:SF40">
    <property type="entry name" value="HTH-TYPE TRANSCRIPTIONAL REGULATOR GLTR"/>
    <property type="match status" value="1"/>
</dbReference>
<evidence type="ECO:0000256" key="1">
    <source>
        <dbReference type="ARBA" id="ARBA00009437"/>
    </source>
</evidence>